<evidence type="ECO:0000256" key="6">
    <source>
        <dbReference type="ARBA" id="ARBA00022832"/>
    </source>
</evidence>
<keyword evidence="7" id="KW-0560">Oxidoreductase</keyword>
<comment type="catalytic activity">
    <reaction evidence="17">
        <text>butanoyl-CoA + oxidized [electron-transfer flavoprotein] + H(+) = (2E)-butenoyl-CoA + reduced [electron-transfer flavoprotein]</text>
        <dbReference type="Rhea" id="RHEA:24004"/>
        <dbReference type="Rhea" id="RHEA-COMP:10685"/>
        <dbReference type="Rhea" id="RHEA-COMP:10686"/>
        <dbReference type="ChEBI" id="CHEBI:15378"/>
        <dbReference type="ChEBI" id="CHEBI:57332"/>
        <dbReference type="ChEBI" id="CHEBI:57371"/>
        <dbReference type="ChEBI" id="CHEBI:57692"/>
        <dbReference type="ChEBI" id="CHEBI:58307"/>
    </reaction>
    <physiologicalReaction direction="left-to-right" evidence="17">
        <dbReference type="Rhea" id="RHEA:24005"/>
    </physiologicalReaction>
</comment>
<dbReference type="SUPFAM" id="SSF56645">
    <property type="entry name" value="Acyl-CoA dehydrogenase NM domain-like"/>
    <property type="match status" value="1"/>
</dbReference>
<evidence type="ECO:0000256" key="8">
    <source>
        <dbReference type="ARBA" id="ARBA00023098"/>
    </source>
</evidence>
<dbReference type="WBParaSite" id="ECPE_0001472001-mRNA-1">
    <property type="protein sequence ID" value="ECPE_0001472001-mRNA-1"/>
    <property type="gene ID" value="ECPE_0001472001"/>
</dbReference>
<keyword evidence="4" id="KW-0285">Flavoprotein</keyword>
<evidence type="ECO:0000256" key="17">
    <source>
        <dbReference type="ARBA" id="ARBA00049096"/>
    </source>
</evidence>
<comment type="catalytic activity">
    <reaction evidence="15">
        <text>valproyl-CoA + oxidized [electron-transfer flavoprotein] + H(+) = (2E)-2-propylpent-2-enoyl-CoA + reduced [electron-transfer flavoprotein]</text>
        <dbReference type="Rhea" id="RHEA:65344"/>
        <dbReference type="Rhea" id="RHEA-COMP:10685"/>
        <dbReference type="Rhea" id="RHEA-COMP:10686"/>
        <dbReference type="ChEBI" id="CHEBI:15378"/>
        <dbReference type="ChEBI" id="CHEBI:57692"/>
        <dbReference type="ChEBI" id="CHEBI:58307"/>
        <dbReference type="ChEBI" id="CHEBI:156457"/>
        <dbReference type="ChEBI" id="CHEBI:156458"/>
    </reaction>
    <physiologicalReaction direction="left-to-right" evidence="15">
        <dbReference type="Rhea" id="RHEA:65345"/>
    </physiologicalReaction>
</comment>
<dbReference type="OrthoDB" id="10262177at2759"/>
<feature type="domain" description="Acyl-CoA dehydrogenase/oxidase N-terminal" evidence="21">
    <location>
        <begin position="50"/>
        <end position="150"/>
    </location>
</feature>
<accession>A0A183B645</accession>
<feature type="domain" description="Acyl-CoA oxidase/dehydrogenase middle" evidence="20">
    <location>
        <begin position="155"/>
        <end position="213"/>
    </location>
</feature>
<evidence type="ECO:0000256" key="11">
    <source>
        <dbReference type="ARBA" id="ARBA00039850"/>
    </source>
</evidence>
<dbReference type="AlphaFoldDB" id="A0A183B645"/>
<comment type="catalytic activity">
    <reaction evidence="16">
        <text>(2R)-2-methylbutanoyl-CoA + oxidized [electron-transfer flavoprotein] + H(+) = ethylacryloyl-CoA + reduced [electron-transfer flavoprotein]</text>
        <dbReference type="Rhea" id="RHEA:65296"/>
        <dbReference type="Rhea" id="RHEA-COMP:10685"/>
        <dbReference type="Rhea" id="RHEA-COMP:10686"/>
        <dbReference type="ChEBI" id="CHEBI:15378"/>
        <dbReference type="ChEBI" id="CHEBI:57692"/>
        <dbReference type="ChEBI" id="CHEBI:58307"/>
        <dbReference type="ChEBI" id="CHEBI:156439"/>
        <dbReference type="ChEBI" id="CHEBI:156440"/>
    </reaction>
    <physiologicalReaction direction="left-to-right" evidence="16">
        <dbReference type="Rhea" id="RHEA:65297"/>
    </physiologicalReaction>
</comment>
<dbReference type="InterPro" id="IPR013786">
    <property type="entry name" value="AcylCoA_DH/ox_N"/>
</dbReference>
<comment type="pathway">
    <text evidence="2">Lipid metabolism.</text>
</comment>
<dbReference type="PROSITE" id="PS00072">
    <property type="entry name" value="ACYL_COA_DH_1"/>
    <property type="match status" value="1"/>
</dbReference>
<dbReference type="Pfam" id="PF02770">
    <property type="entry name" value="Acyl-CoA_dh_M"/>
    <property type="match status" value="1"/>
</dbReference>
<evidence type="ECO:0000256" key="19">
    <source>
        <dbReference type="ARBA" id="ARBA00051903"/>
    </source>
</evidence>
<keyword evidence="5" id="KW-0274">FAD</keyword>
<dbReference type="FunFam" id="1.10.540.10:FF:000026">
    <property type="entry name" value="Acyl-CoA dehydrogenase medium chain"/>
    <property type="match status" value="1"/>
</dbReference>
<dbReference type="GO" id="GO:0005739">
    <property type="term" value="C:mitochondrion"/>
    <property type="evidence" value="ECO:0007669"/>
    <property type="project" value="TreeGrafter"/>
</dbReference>
<dbReference type="Pfam" id="PF02771">
    <property type="entry name" value="Acyl-CoA_dh_N"/>
    <property type="match status" value="1"/>
</dbReference>
<organism evidence="24">
    <name type="scientific">Echinostoma caproni</name>
    <dbReference type="NCBI Taxonomy" id="27848"/>
    <lineage>
        <taxon>Eukaryota</taxon>
        <taxon>Metazoa</taxon>
        <taxon>Spiralia</taxon>
        <taxon>Lophotrochozoa</taxon>
        <taxon>Platyhelminthes</taxon>
        <taxon>Trematoda</taxon>
        <taxon>Digenea</taxon>
        <taxon>Plagiorchiida</taxon>
        <taxon>Echinostomata</taxon>
        <taxon>Echinostomatoidea</taxon>
        <taxon>Echinostomatidae</taxon>
        <taxon>Echinostoma</taxon>
    </lineage>
</organism>
<dbReference type="EMBL" id="UZAN01058241">
    <property type="protein sequence ID" value="VDP91952.1"/>
    <property type="molecule type" value="Genomic_DNA"/>
</dbReference>
<dbReference type="Gene3D" id="2.40.110.10">
    <property type="entry name" value="Butyryl-CoA Dehydrogenase, subunit A, domain 2"/>
    <property type="match status" value="1"/>
</dbReference>
<dbReference type="GO" id="GO:0003853">
    <property type="term" value="F:short-chain 2-methyl fatty acyl-CoA dehydrogenase activity"/>
    <property type="evidence" value="ECO:0007669"/>
    <property type="project" value="UniProtKB-EC"/>
</dbReference>
<comment type="catalytic activity">
    <reaction evidence="19">
        <text>2-methylpropanoyl-CoA + oxidized [electron-transfer flavoprotein] + H(+) = 2-methylpropenoyl-CoA + reduced [electron-transfer flavoprotein]</text>
        <dbReference type="Rhea" id="RHEA:44180"/>
        <dbReference type="Rhea" id="RHEA-COMP:10685"/>
        <dbReference type="Rhea" id="RHEA-COMP:10686"/>
        <dbReference type="ChEBI" id="CHEBI:15378"/>
        <dbReference type="ChEBI" id="CHEBI:57338"/>
        <dbReference type="ChEBI" id="CHEBI:57692"/>
        <dbReference type="ChEBI" id="CHEBI:58307"/>
        <dbReference type="ChEBI" id="CHEBI:62500"/>
    </reaction>
    <physiologicalReaction direction="left-to-right" evidence="19">
        <dbReference type="Rhea" id="RHEA:44181"/>
    </physiologicalReaction>
</comment>
<keyword evidence="8" id="KW-0443">Lipid metabolism</keyword>
<protein>
    <recommendedName>
        <fullName evidence="11">Short/branched chain specific acyl-CoA dehydrogenase, mitochondrial</fullName>
        <ecNumber evidence="10">1.3.8.5</ecNumber>
    </recommendedName>
    <alternativeName>
        <fullName evidence="13">2-methyl branched chain acyl-CoA dehydrogenase</fullName>
    </alternativeName>
    <alternativeName>
        <fullName evidence="12">2-methylbutyryl-coenzyme A dehydrogenase</fullName>
    </alternativeName>
</protein>
<evidence type="ECO:0000259" key="20">
    <source>
        <dbReference type="Pfam" id="PF02770"/>
    </source>
</evidence>
<dbReference type="InterPro" id="IPR037069">
    <property type="entry name" value="AcylCoA_DH/ox_N_sf"/>
</dbReference>
<gene>
    <name evidence="22" type="ORF">ECPE_LOCUS14680</name>
</gene>
<evidence type="ECO:0000256" key="1">
    <source>
        <dbReference type="ARBA" id="ARBA00001974"/>
    </source>
</evidence>
<evidence type="ECO:0000313" key="23">
    <source>
        <dbReference type="Proteomes" id="UP000272942"/>
    </source>
</evidence>
<evidence type="ECO:0000256" key="13">
    <source>
        <dbReference type="ARBA" id="ARBA00042821"/>
    </source>
</evidence>
<comment type="cofactor">
    <cofactor evidence="1">
        <name>FAD</name>
        <dbReference type="ChEBI" id="CHEBI:57692"/>
    </cofactor>
</comment>
<evidence type="ECO:0000256" key="2">
    <source>
        <dbReference type="ARBA" id="ARBA00005189"/>
    </source>
</evidence>
<dbReference type="PANTHER" id="PTHR43884:SF1">
    <property type="entry name" value="SHORT_BRANCHED CHAIN SPECIFIC ACYL-COA DEHYDROGENASE, MITOCHONDRIAL"/>
    <property type="match status" value="1"/>
</dbReference>
<dbReference type="GO" id="GO:0050660">
    <property type="term" value="F:flavin adenine dinucleotide binding"/>
    <property type="evidence" value="ECO:0007669"/>
    <property type="project" value="InterPro"/>
</dbReference>
<evidence type="ECO:0000256" key="10">
    <source>
        <dbReference type="ARBA" id="ARBA00039036"/>
    </source>
</evidence>
<dbReference type="PANTHER" id="PTHR43884">
    <property type="entry name" value="ACYL-COA DEHYDROGENASE"/>
    <property type="match status" value="1"/>
</dbReference>
<evidence type="ECO:0000256" key="15">
    <source>
        <dbReference type="ARBA" id="ARBA00048307"/>
    </source>
</evidence>
<dbReference type="EC" id="1.3.8.5" evidence="10"/>
<evidence type="ECO:0000256" key="4">
    <source>
        <dbReference type="ARBA" id="ARBA00022630"/>
    </source>
</evidence>
<reference evidence="22 23" key="2">
    <citation type="submission" date="2018-11" db="EMBL/GenBank/DDBJ databases">
        <authorList>
            <consortium name="Pathogen Informatics"/>
        </authorList>
    </citation>
    <scope>NUCLEOTIDE SEQUENCE [LARGE SCALE GENOMIC DNA]</scope>
    <source>
        <strain evidence="22 23">Egypt</strain>
    </source>
</reference>
<evidence type="ECO:0000256" key="3">
    <source>
        <dbReference type="ARBA" id="ARBA00009347"/>
    </source>
</evidence>
<keyword evidence="23" id="KW-1185">Reference proteome</keyword>
<evidence type="ECO:0000256" key="5">
    <source>
        <dbReference type="ARBA" id="ARBA00022827"/>
    </source>
</evidence>
<evidence type="ECO:0000256" key="9">
    <source>
        <dbReference type="ARBA" id="ARBA00037895"/>
    </source>
</evidence>
<evidence type="ECO:0000256" key="18">
    <source>
        <dbReference type="ARBA" id="ARBA00049552"/>
    </source>
</evidence>
<reference evidence="24" key="1">
    <citation type="submission" date="2016-06" db="UniProtKB">
        <authorList>
            <consortium name="WormBaseParasite"/>
        </authorList>
    </citation>
    <scope>IDENTIFICATION</scope>
</reference>
<evidence type="ECO:0000259" key="21">
    <source>
        <dbReference type="Pfam" id="PF02771"/>
    </source>
</evidence>
<dbReference type="Gene3D" id="1.10.540.10">
    <property type="entry name" value="Acyl-CoA dehydrogenase/oxidase, N-terminal domain"/>
    <property type="match status" value="1"/>
</dbReference>
<keyword evidence="6" id="KW-0276">Fatty acid metabolism</keyword>
<comment type="catalytic activity">
    <reaction evidence="14">
        <text>2-methylbutanoyl-CoA + oxidized [electron-transfer flavoprotein] + H(+) = (2E)-2-methylbut-2-enoyl-CoA + reduced [electron-transfer flavoprotein]</text>
        <dbReference type="Rhea" id="RHEA:43780"/>
        <dbReference type="Rhea" id="RHEA-COMP:10685"/>
        <dbReference type="Rhea" id="RHEA-COMP:10686"/>
        <dbReference type="ChEBI" id="CHEBI:15378"/>
        <dbReference type="ChEBI" id="CHEBI:57336"/>
        <dbReference type="ChEBI" id="CHEBI:57337"/>
        <dbReference type="ChEBI" id="CHEBI:57692"/>
        <dbReference type="ChEBI" id="CHEBI:58307"/>
        <dbReference type="EC" id="1.3.8.5"/>
    </reaction>
    <physiologicalReaction direction="left-to-right" evidence="14">
        <dbReference type="Rhea" id="RHEA:43781"/>
    </physiologicalReaction>
</comment>
<dbReference type="InterPro" id="IPR009100">
    <property type="entry name" value="AcylCoA_DH/oxidase_NM_dom_sf"/>
</dbReference>
<comment type="similarity">
    <text evidence="3">Belongs to the acyl-CoA dehydrogenase family.</text>
</comment>
<dbReference type="GO" id="GO:0006631">
    <property type="term" value="P:fatty acid metabolic process"/>
    <property type="evidence" value="ECO:0007669"/>
    <property type="project" value="UniProtKB-KW"/>
</dbReference>
<evidence type="ECO:0000256" key="14">
    <source>
        <dbReference type="ARBA" id="ARBA00048235"/>
    </source>
</evidence>
<dbReference type="Proteomes" id="UP000272942">
    <property type="component" value="Unassembled WGS sequence"/>
</dbReference>
<comment type="catalytic activity">
    <reaction evidence="18">
        <text>(2S)-2-methylbutanoyl-CoA + oxidized [electron-transfer flavoprotein] + H(+) = (2E)-2-methylbut-2-enoyl-CoA + reduced [electron-transfer flavoprotein]</text>
        <dbReference type="Rhea" id="RHEA:48256"/>
        <dbReference type="Rhea" id="RHEA-COMP:10685"/>
        <dbReference type="Rhea" id="RHEA-COMP:10686"/>
        <dbReference type="ChEBI" id="CHEBI:15378"/>
        <dbReference type="ChEBI" id="CHEBI:57337"/>
        <dbReference type="ChEBI" id="CHEBI:57692"/>
        <dbReference type="ChEBI" id="CHEBI:58307"/>
        <dbReference type="ChEBI" id="CHEBI:88166"/>
    </reaction>
    <physiologicalReaction direction="left-to-right" evidence="18">
        <dbReference type="Rhea" id="RHEA:48257"/>
    </physiologicalReaction>
</comment>
<dbReference type="InterPro" id="IPR006089">
    <property type="entry name" value="Acyl-CoA_DH_CS"/>
</dbReference>
<evidence type="ECO:0000256" key="16">
    <source>
        <dbReference type="ARBA" id="ARBA00048592"/>
    </source>
</evidence>
<evidence type="ECO:0000313" key="22">
    <source>
        <dbReference type="EMBL" id="VDP91952.1"/>
    </source>
</evidence>
<evidence type="ECO:0000256" key="12">
    <source>
        <dbReference type="ARBA" id="ARBA00041537"/>
    </source>
</evidence>
<comment type="pathway">
    <text evidence="9">Amino-acid degradation; L-isoleucine degradation.</text>
</comment>
<dbReference type="InterPro" id="IPR006091">
    <property type="entry name" value="Acyl-CoA_Oxase/DH_mid-dom"/>
</dbReference>
<proteinExistence type="inferred from homology"/>
<name>A0A183B645_9TREM</name>
<dbReference type="InterPro" id="IPR046373">
    <property type="entry name" value="Acyl-CoA_Oxase/DH_mid-dom_sf"/>
</dbReference>
<sequence>MMTHPLVKSAGKLVQSTLLPTFSLGLYCVDFLPRCVSHWFAFSAFIGFPASKFAAKQIYPLVAKMDRQGFMEPSLIQELFQAGLMGIEIPADFGGSNLDFVSSLIVVEEISKVDPSVAILVDIQNTLIVTLLKRLGTVDQKEQWLPRLARDTVGSFCLSEADSGSDAFSLRTIATKDGSDYVISGCKTWISNSHEAGLFVVMANANPSSSFSLLIFCNPFSLGFKVSFICVSGLCPINKDNAYSHEIPFQNI</sequence>
<evidence type="ECO:0000256" key="7">
    <source>
        <dbReference type="ARBA" id="ARBA00023002"/>
    </source>
</evidence>
<evidence type="ECO:0000313" key="24">
    <source>
        <dbReference type="WBParaSite" id="ECPE_0001472001-mRNA-1"/>
    </source>
</evidence>